<sequence>MTLFQMQCFAAVAENLSFARAAEQLHVTQPAVTQQIHALERELGVRLLNRSTRSVKLTEEGKVFLQDARQVVEISERARKRFENPDSRKIRPLTLGCYSFTGMFYLSGILKKLAELYPDLHPRLKMTSARHLYRYLEEGDTDAVIGFREIEEFKIPAVYQEMKKMRIVCVCEKNHRFAGRESVSVQDLKEEKLILFTPDLLPPSIGQMQGRLVGGRPLPELHFCESAEAAVILVQAGLGVCVMPELFVPENAPLLRTPMEEIEPISFGIYYRSLRGNEVLRTFVRLLRTEGGQTT</sequence>
<dbReference type="InterPro" id="IPR036388">
    <property type="entry name" value="WH-like_DNA-bd_sf"/>
</dbReference>
<comment type="similarity">
    <text evidence="1">Belongs to the LysR transcriptional regulatory family.</text>
</comment>
<dbReference type="CDD" id="cd05466">
    <property type="entry name" value="PBP2_LTTR_substrate"/>
    <property type="match status" value="1"/>
</dbReference>
<comment type="caution">
    <text evidence="6">The sequence shown here is derived from an EMBL/GenBank/DDBJ whole genome shotgun (WGS) entry which is preliminary data.</text>
</comment>
<protein>
    <submittedName>
        <fullName evidence="6">LysR family transcriptional regulator</fullName>
    </submittedName>
</protein>
<keyword evidence="2" id="KW-0805">Transcription regulation</keyword>
<dbReference type="Gene3D" id="1.10.10.10">
    <property type="entry name" value="Winged helix-like DNA-binding domain superfamily/Winged helix DNA-binding domain"/>
    <property type="match status" value="1"/>
</dbReference>
<keyword evidence="4" id="KW-0804">Transcription</keyword>
<gene>
    <name evidence="6" type="ORF">H9761_10650</name>
</gene>
<dbReference type="PANTHER" id="PTHR30346:SF0">
    <property type="entry name" value="HCA OPERON TRANSCRIPTIONAL ACTIVATOR HCAR"/>
    <property type="match status" value="1"/>
</dbReference>
<evidence type="ECO:0000313" key="7">
    <source>
        <dbReference type="Proteomes" id="UP000823891"/>
    </source>
</evidence>
<dbReference type="InterPro" id="IPR000847">
    <property type="entry name" value="LysR_HTH_N"/>
</dbReference>
<accession>A0A9D2SR52</accession>
<dbReference type="Pfam" id="PF03466">
    <property type="entry name" value="LysR_substrate"/>
    <property type="match status" value="1"/>
</dbReference>
<dbReference type="Proteomes" id="UP000823891">
    <property type="component" value="Unassembled WGS sequence"/>
</dbReference>
<evidence type="ECO:0000256" key="3">
    <source>
        <dbReference type="ARBA" id="ARBA00023125"/>
    </source>
</evidence>
<dbReference type="PROSITE" id="PS50931">
    <property type="entry name" value="HTH_LYSR"/>
    <property type="match status" value="1"/>
</dbReference>
<dbReference type="PANTHER" id="PTHR30346">
    <property type="entry name" value="TRANSCRIPTIONAL DUAL REGULATOR HCAR-RELATED"/>
    <property type="match status" value="1"/>
</dbReference>
<dbReference type="SUPFAM" id="SSF53850">
    <property type="entry name" value="Periplasmic binding protein-like II"/>
    <property type="match status" value="1"/>
</dbReference>
<dbReference type="GO" id="GO:0032993">
    <property type="term" value="C:protein-DNA complex"/>
    <property type="evidence" value="ECO:0007669"/>
    <property type="project" value="TreeGrafter"/>
</dbReference>
<feature type="domain" description="HTH lysR-type" evidence="5">
    <location>
        <begin position="1"/>
        <end position="58"/>
    </location>
</feature>
<dbReference type="InterPro" id="IPR005119">
    <property type="entry name" value="LysR_subst-bd"/>
</dbReference>
<dbReference type="Pfam" id="PF00126">
    <property type="entry name" value="HTH_1"/>
    <property type="match status" value="1"/>
</dbReference>
<evidence type="ECO:0000313" key="6">
    <source>
        <dbReference type="EMBL" id="HJC24152.1"/>
    </source>
</evidence>
<organism evidence="6 7">
    <name type="scientific">Candidatus Eisenbergiella merdavium</name>
    <dbReference type="NCBI Taxonomy" id="2838551"/>
    <lineage>
        <taxon>Bacteria</taxon>
        <taxon>Bacillati</taxon>
        <taxon>Bacillota</taxon>
        <taxon>Clostridia</taxon>
        <taxon>Lachnospirales</taxon>
        <taxon>Lachnospiraceae</taxon>
        <taxon>Eisenbergiella</taxon>
    </lineage>
</organism>
<dbReference type="FunFam" id="1.10.10.10:FF:000001">
    <property type="entry name" value="LysR family transcriptional regulator"/>
    <property type="match status" value="1"/>
</dbReference>
<evidence type="ECO:0000259" key="5">
    <source>
        <dbReference type="PROSITE" id="PS50931"/>
    </source>
</evidence>
<keyword evidence="3" id="KW-0238">DNA-binding</keyword>
<dbReference type="GO" id="GO:0003677">
    <property type="term" value="F:DNA binding"/>
    <property type="evidence" value="ECO:0007669"/>
    <property type="project" value="UniProtKB-KW"/>
</dbReference>
<reference evidence="6" key="2">
    <citation type="submission" date="2021-04" db="EMBL/GenBank/DDBJ databases">
        <authorList>
            <person name="Gilroy R."/>
        </authorList>
    </citation>
    <scope>NUCLEOTIDE SEQUENCE</scope>
    <source>
        <strain evidence="6">USAMLcec2-132</strain>
    </source>
</reference>
<dbReference type="Gene3D" id="3.40.190.10">
    <property type="entry name" value="Periplasmic binding protein-like II"/>
    <property type="match status" value="2"/>
</dbReference>
<dbReference type="GO" id="GO:0003700">
    <property type="term" value="F:DNA-binding transcription factor activity"/>
    <property type="evidence" value="ECO:0007669"/>
    <property type="project" value="InterPro"/>
</dbReference>
<dbReference type="EMBL" id="DWWS01000039">
    <property type="protein sequence ID" value="HJC24152.1"/>
    <property type="molecule type" value="Genomic_DNA"/>
</dbReference>
<dbReference type="AlphaFoldDB" id="A0A9D2SR52"/>
<proteinExistence type="inferred from homology"/>
<evidence type="ECO:0000256" key="4">
    <source>
        <dbReference type="ARBA" id="ARBA00023163"/>
    </source>
</evidence>
<dbReference type="PRINTS" id="PR00039">
    <property type="entry name" value="HTHLYSR"/>
</dbReference>
<dbReference type="InterPro" id="IPR036390">
    <property type="entry name" value="WH_DNA-bd_sf"/>
</dbReference>
<reference evidence="6" key="1">
    <citation type="journal article" date="2021" name="PeerJ">
        <title>Extensive microbial diversity within the chicken gut microbiome revealed by metagenomics and culture.</title>
        <authorList>
            <person name="Gilroy R."/>
            <person name="Ravi A."/>
            <person name="Getino M."/>
            <person name="Pursley I."/>
            <person name="Horton D.L."/>
            <person name="Alikhan N.F."/>
            <person name="Baker D."/>
            <person name="Gharbi K."/>
            <person name="Hall N."/>
            <person name="Watson M."/>
            <person name="Adriaenssens E.M."/>
            <person name="Foster-Nyarko E."/>
            <person name="Jarju S."/>
            <person name="Secka A."/>
            <person name="Antonio M."/>
            <person name="Oren A."/>
            <person name="Chaudhuri R.R."/>
            <person name="La Ragione R."/>
            <person name="Hildebrand F."/>
            <person name="Pallen M.J."/>
        </authorList>
    </citation>
    <scope>NUCLEOTIDE SEQUENCE</scope>
    <source>
        <strain evidence="6">USAMLcec2-132</strain>
    </source>
</reference>
<name>A0A9D2SR52_9FIRM</name>
<evidence type="ECO:0000256" key="2">
    <source>
        <dbReference type="ARBA" id="ARBA00023015"/>
    </source>
</evidence>
<dbReference type="SUPFAM" id="SSF46785">
    <property type="entry name" value="Winged helix' DNA-binding domain"/>
    <property type="match status" value="1"/>
</dbReference>
<evidence type="ECO:0000256" key="1">
    <source>
        <dbReference type="ARBA" id="ARBA00009437"/>
    </source>
</evidence>